<feature type="compositionally biased region" description="Basic and acidic residues" evidence="4">
    <location>
        <begin position="52"/>
        <end position="74"/>
    </location>
</feature>
<dbReference type="GO" id="GO:0006366">
    <property type="term" value="P:transcription by RNA polymerase II"/>
    <property type="evidence" value="ECO:0007669"/>
    <property type="project" value="TreeGrafter"/>
</dbReference>
<accession>A0A9Q1H0Q6</accession>
<evidence type="ECO:0000256" key="1">
    <source>
        <dbReference type="ARBA" id="ARBA00004214"/>
    </source>
</evidence>
<evidence type="ECO:0000313" key="6">
    <source>
        <dbReference type="EMBL" id="KAJ8028978.1"/>
    </source>
</evidence>
<comment type="similarity">
    <text evidence="2">Belongs to the CCDC124 family.</text>
</comment>
<sequence>MPKKFQTENTKAVQARTRKAEAKAAEKARMEKEKEDAAWEDNDKHIAKKQQRKEDKEKKRQENLARKNESKKMLEEEEVSSKGKTTKPAKLTRAEIAANRLAAEKAEAAACKAKVQTHLDTKLEENVNIAAAQAKAEGIEEARNVEDAIAVLSVNEGAPVDKHPEKRMKAAYAAFEEVNLPRLKAENPNLRLSQLKQMLKKDWMKSPDNPLNQR</sequence>
<organism evidence="6 7">
    <name type="scientific">Holothuria leucospilota</name>
    <name type="common">Black long sea cucumber</name>
    <name type="synonym">Mertensiothuria leucospilota</name>
    <dbReference type="NCBI Taxonomy" id="206669"/>
    <lineage>
        <taxon>Eukaryota</taxon>
        <taxon>Metazoa</taxon>
        <taxon>Echinodermata</taxon>
        <taxon>Eleutherozoa</taxon>
        <taxon>Echinozoa</taxon>
        <taxon>Holothuroidea</taxon>
        <taxon>Aspidochirotacea</taxon>
        <taxon>Aspidochirotida</taxon>
        <taxon>Holothuriidae</taxon>
        <taxon>Holothuria</taxon>
    </lineage>
</organism>
<reference evidence="6" key="1">
    <citation type="submission" date="2021-10" db="EMBL/GenBank/DDBJ databases">
        <title>Tropical sea cucumber genome reveals ecological adaptation and Cuvierian tubules defense mechanism.</title>
        <authorList>
            <person name="Chen T."/>
        </authorList>
    </citation>
    <scope>NUCLEOTIDE SEQUENCE</scope>
    <source>
        <strain evidence="6">Nanhai2018</strain>
        <tissue evidence="6">Muscle</tissue>
    </source>
</reference>
<comment type="caution">
    <text evidence="6">The sequence shown here is derived from an EMBL/GenBank/DDBJ whole genome shotgun (WGS) entry which is preliminary data.</text>
</comment>
<evidence type="ECO:0000259" key="5">
    <source>
        <dbReference type="Pfam" id="PF06244"/>
    </source>
</evidence>
<dbReference type="GO" id="GO:0005634">
    <property type="term" value="C:nucleus"/>
    <property type="evidence" value="ECO:0007669"/>
    <property type="project" value="TreeGrafter"/>
</dbReference>
<dbReference type="PANTHER" id="PTHR21680:SF0">
    <property type="entry name" value="COILED-COIL DOMAIN-CONTAINING PROTEIN 124"/>
    <property type="match status" value="1"/>
</dbReference>
<proteinExistence type="inferred from homology"/>
<dbReference type="PANTHER" id="PTHR21680">
    <property type="entry name" value="COILED-COIL DOMAIN-CONTAINING PROTEIN 124"/>
    <property type="match status" value="1"/>
</dbReference>
<dbReference type="GO" id="GO:0003713">
    <property type="term" value="F:transcription coactivator activity"/>
    <property type="evidence" value="ECO:0007669"/>
    <property type="project" value="TreeGrafter"/>
</dbReference>
<dbReference type="OrthoDB" id="76412at2759"/>
<dbReference type="GO" id="GO:0030496">
    <property type="term" value="C:midbody"/>
    <property type="evidence" value="ECO:0007669"/>
    <property type="project" value="UniProtKB-SubCell"/>
</dbReference>
<dbReference type="InterPro" id="IPR010422">
    <property type="entry name" value="Ccdc124/Oxs1"/>
</dbReference>
<evidence type="ECO:0000313" key="7">
    <source>
        <dbReference type="Proteomes" id="UP001152320"/>
    </source>
</evidence>
<dbReference type="AlphaFoldDB" id="A0A9Q1H0Q6"/>
<name>A0A9Q1H0Q6_HOLLE</name>
<dbReference type="Pfam" id="PF06244">
    <property type="entry name" value="Ccdc124"/>
    <property type="match status" value="1"/>
</dbReference>
<comment type="subcellular location">
    <subcellularLocation>
        <location evidence="1">Midbody</location>
    </subcellularLocation>
</comment>
<dbReference type="SUPFAM" id="SSF47095">
    <property type="entry name" value="HMG-box"/>
    <property type="match status" value="1"/>
</dbReference>
<feature type="compositionally biased region" description="Basic and acidic residues" evidence="4">
    <location>
        <begin position="18"/>
        <end position="45"/>
    </location>
</feature>
<keyword evidence="3" id="KW-0175">Coiled coil</keyword>
<dbReference type="Proteomes" id="UP001152320">
    <property type="component" value="Chromosome 14"/>
</dbReference>
<protein>
    <recommendedName>
        <fullName evidence="5">Coiled-coil domain-containing protein</fullName>
    </recommendedName>
</protein>
<feature type="domain" description="Coiled-coil" evidence="5">
    <location>
        <begin position="131"/>
        <end position="213"/>
    </location>
</feature>
<evidence type="ECO:0000256" key="4">
    <source>
        <dbReference type="SAM" id="MobiDB-lite"/>
    </source>
</evidence>
<evidence type="ECO:0000256" key="3">
    <source>
        <dbReference type="ARBA" id="ARBA00023054"/>
    </source>
</evidence>
<dbReference type="InterPro" id="IPR036910">
    <property type="entry name" value="HMG_box_dom_sf"/>
</dbReference>
<keyword evidence="7" id="KW-1185">Reference proteome</keyword>
<gene>
    <name evidence="6" type="ORF">HOLleu_28251</name>
</gene>
<dbReference type="InterPro" id="IPR054414">
    <property type="entry name" value="Ccdc124/Oxs1_C"/>
</dbReference>
<feature type="region of interest" description="Disordered" evidence="4">
    <location>
        <begin position="1"/>
        <end position="90"/>
    </location>
</feature>
<evidence type="ECO:0000256" key="2">
    <source>
        <dbReference type="ARBA" id="ARBA00008296"/>
    </source>
</evidence>
<dbReference type="EMBL" id="JAIZAY010000014">
    <property type="protein sequence ID" value="KAJ8028978.1"/>
    <property type="molecule type" value="Genomic_DNA"/>
</dbReference>